<dbReference type="PRINTS" id="PR00452">
    <property type="entry name" value="SH3DOMAIN"/>
</dbReference>
<feature type="compositionally biased region" description="Low complexity" evidence="5">
    <location>
        <begin position="278"/>
        <end position="296"/>
    </location>
</feature>
<dbReference type="Gene3D" id="3.30.505.10">
    <property type="entry name" value="SH2 domain"/>
    <property type="match status" value="1"/>
</dbReference>
<feature type="domain" description="SH3" evidence="7">
    <location>
        <begin position="207"/>
        <end position="269"/>
    </location>
</feature>
<dbReference type="GO" id="GO:0007167">
    <property type="term" value="P:enzyme-linked receptor protein signaling pathway"/>
    <property type="evidence" value="ECO:0007669"/>
    <property type="project" value="TreeGrafter"/>
</dbReference>
<dbReference type="PANTHER" id="PTHR19969:SF14">
    <property type="entry name" value="DREADLOCKS, ISOFORM B"/>
    <property type="match status" value="1"/>
</dbReference>
<dbReference type="InterPro" id="IPR051184">
    <property type="entry name" value="Tyrosine-phos_adapter"/>
</dbReference>
<dbReference type="InterPro" id="IPR036860">
    <property type="entry name" value="SH2_dom_sf"/>
</dbReference>
<dbReference type="CDD" id="cd11766">
    <property type="entry name" value="SH3_Nck_2"/>
    <property type="match status" value="1"/>
</dbReference>
<dbReference type="Gene3D" id="2.30.30.40">
    <property type="entry name" value="SH3 Domains"/>
    <property type="match status" value="3"/>
</dbReference>
<dbReference type="FunFam" id="2.30.30.40:FF:000110">
    <property type="entry name" value="Cytoplasmic protein"/>
    <property type="match status" value="1"/>
</dbReference>
<dbReference type="GO" id="GO:0035591">
    <property type="term" value="F:signaling adaptor activity"/>
    <property type="evidence" value="ECO:0007669"/>
    <property type="project" value="TreeGrafter"/>
</dbReference>
<dbReference type="PROSITE" id="PS50001">
    <property type="entry name" value="SH2"/>
    <property type="match status" value="1"/>
</dbReference>
<proteinExistence type="predicted"/>
<evidence type="ECO:0000256" key="5">
    <source>
        <dbReference type="SAM" id="MobiDB-lite"/>
    </source>
</evidence>
<dbReference type="SUPFAM" id="SSF50044">
    <property type="entry name" value="SH3-domain"/>
    <property type="match status" value="3"/>
</dbReference>
<keyword evidence="9" id="KW-1185">Reference proteome</keyword>
<reference evidence="8" key="1">
    <citation type="submission" date="2020-09" db="EMBL/GenBank/DDBJ databases">
        <authorList>
            <person name="Kikuchi T."/>
        </authorList>
    </citation>
    <scope>NUCLEOTIDE SEQUENCE</scope>
    <source>
        <strain evidence="8">SH1</strain>
    </source>
</reference>
<dbReference type="EMBL" id="CAJFCW020000006">
    <property type="protein sequence ID" value="CAG9123139.1"/>
    <property type="molecule type" value="Genomic_DNA"/>
</dbReference>
<comment type="caution">
    <text evidence="8">The sequence shown here is derived from an EMBL/GenBank/DDBJ whole genome shotgun (WGS) entry which is preliminary data.</text>
</comment>
<sequence>MIDESFVIAKYDYKAQESHELTIIRGEKLKLIDNSHNWWKVLNSSGNDGFVPSNFVKRESVLDKVEGIFKSFNGQSSLQAVDTEEDVARKPVFINQRRKSGQMNEVLSYAVAKFNYDPQREDELKIGKGDHLVVVDKSSDGWWKGKLNGEVGWFPSNYVDETQDPPTAVYPEVIQPVLSDVPNGFNQQLSYETQPKFNTDVFHSSERILEIVVTLYSFEAQNAEELSFKKGERLDVVEHPAHDPDWYRARNARGDVGLVPTNYIEIVERNPKSSAFVSPHTASAPSTSSRPNYSSSLSGPYASQPWYYGPLSREQSDIELNSRGVEGDFLVRDSESNPGDYSISVKGNGRNKHFLVQVTLNLGRFKIGNREFASMQALIQHYMKSPIFSNEQTGERLYLVKPLPR</sequence>
<evidence type="ECO:0000256" key="3">
    <source>
        <dbReference type="PROSITE-ProRule" id="PRU00191"/>
    </source>
</evidence>
<dbReference type="SUPFAM" id="SSF55550">
    <property type="entry name" value="SH2 domain"/>
    <property type="match status" value="1"/>
</dbReference>
<dbReference type="Pfam" id="PF00017">
    <property type="entry name" value="SH2"/>
    <property type="match status" value="1"/>
</dbReference>
<dbReference type="EMBL" id="CAJFDH010000006">
    <property type="protein sequence ID" value="CAD5227382.1"/>
    <property type="molecule type" value="Genomic_DNA"/>
</dbReference>
<dbReference type="PROSITE" id="PS50002">
    <property type="entry name" value="SH3"/>
    <property type="match status" value="3"/>
</dbReference>
<feature type="domain" description="SH3" evidence="7">
    <location>
        <begin position="2"/>
        <end position="61"/>
    </location>
</feature>
<dbReference type="PRINTS" id="PR00401">
    <property type="entry name" value="SH2DOMAIN"/>
</dbReference>
<evidence type="ECO:0000313" key="9">
    <source>
        <dbReference type="Proteomes" id="UP000614601"/>
    </source>
</evidence>
<keyword evidence="1 4" id="KW-0728">SH3 domain</keyword>
<dbReference type="GO" id="GO:0005737">
    <property type="term" value="C:cytoplasm"/>
    <property type="evidence" value="ECO:0007669"/>
    <property type="project" value="TreeGrafter"/>
</dbReference>
<dbReference type="SMART" id="SM00326">
    <property type="entry name" value="SH3"/>
    <property type="match status" value="3"/>
</dbReference>
<protein>
    <recommendedName>
        <fullName evidence="10">Cytoplasmic protein NCK2</fullName>
    </recommendedName>
</protein>
<gene>
    <name evidence="8" type="ORF">BOKJ2_LOCUS12145</name>
</gene>
<keyword evidence="2 3" id="KW-0727">SH2 domain</keyword>
<organism evidence="8 9">
    <name type="scientific">Bursaphelenchus okinawaensis</name>
    <dbReference type="NCBI Taxonomy" id="465554"/>
    <lineage>
        <taxon>Eukaryota</taxon>
        <taxon>Metazoa</taxon>
        <taxon>Ecdysozoa</taxon>
        <taxon>Nematoda</taxon>
        <taxon>Chromadorea</taxon>
        <taxon>Rhabditida</taxon>
        <taxon>Tylenchina</taxon>
        <taxon>Tylenchomorpha</taxon>
        <taxon>Aphelenchoidea</taxon>
        <taxon>Aphelenchoididae</taxon>
        <taxon>Bursaphelenchus</taxon>
    </lineage>
</organism>
<dbReference type="GO" id="GO:0030971">
    <property type="term" value="F:receptor tyrosine kinase binding"/>
    <property type="evidence" value="ECO:0007669"/>
    <property type="project" value="TreeGrafter"/>
</dbReference>
<dbReference type="PRINTS" id="PR00499">
    <property type="entry name" value="P67PHOX"/>
</dbReference>
<dbReference type="Proteomes" id="UP000614601">
    <property type="component" value="Unassembled WGS sequence"/>
</dbReference>
<feature type="domain" description="SH3" evidence="7">
    <location>
        <begin position="105"/>
        <end position="164"/>
    </location>
</feature>
<evidence type="ECO:0000256" key="2">
    <source>
        <dbReference type="ARBA" id="ARBA00022999"/>
    </source>
</evidence>
<dbReference type="GO" id="GO:0016477">
    <property type="term" value="P:cell migration"/>
    <property type="evidence" value="ECO:0007669"/>
    <property type="project" value="TreeGrafter"/>
</dbReference>
<name>A0A811LIS0_9BILA</name>
<dbReference type="Pfam" id="PF00018">
    <property type="entry name" value="SH3_1"/>
    <property type="match status" value="3"/>
</dbReference>
<evidence type="ECO:0000313" key="8">
    <source>
        <dbReference type="EMBL" id="CAD5227382.1"/>
    </source>
</evidence>
<dbReference type="InterPro" id="IPR000980">
    <property type="entry name" value="SH2"/>
</dbReference>
<feature type="domain" description="SH2" evidence="6">
    <location>
        <begin position="306"/>
        <end position="403"/>
    </location>
</feature>
<feature type="region of interest" description="Disordered" evidence="5">
    <location>
        <begin position="275"/>
        <end position="296"/>
    </location>
</feature>
<accession>A0A811LIS0</accession>
<dbReference type="AlphaFoldDB" id="A0A811LIS0"/>
<evidence type="ECO:0000259" key="7">
    <source>
        <dbReference type="PROSITE" id="PS50002"/>
    </source>
</evidence>
<dbReference type="InterPro" id="IPR001452">
    <property type="entry name" value="SH3_domain"/>
</dbReference>
<dbReference type="SMART" id="SM00252">
    <property type="entry name" value="SH2"/>
    <property type="match status" value="1"/>
</dbReference>
<dbReference type="InterPro" id="IPR036028">
    <property type="entry name" value="SH3-like_dom_sf"/>
</dbReference>
<dbReference type="CDD" id="cd11767">
    <property type="entry name" value="SH3_Nck_3"/>
    <property type="match status" value="1"/>
</dbReference>
<evidence type="ECO:0000259" key="6">
    <source>
        <dbReference type="PROSITE" id="PS50001"/>
    </source>
</evidence>
<dbReference type="Proteomes" id="UP000783686">
    <property type="component" value="Unassembled WGS sequence"/>
</dbReference>
<dbReference type="OrthoDB" id="26539at2759"/>
<dbReference type="PANTHER" id="PTHR19969">
    <property type="entry name" value="SH2-SH3 ADAPTOR PROTEIN-RELATED"/>
    <property type="match status" value="1"/>
</dbReference>
<evidence type="ECO:0000256" key="1">
    <source>
        <dbReference type="ARBA" id="ARBA00022443"/>
    </source>
</evidence>
<evidence type="ECO:0000256" key="4">
    <source>
        <dbReference type="PROSITE-ProRule" id="PRU00192"/>
    </source>
</evidence>
<evidence type="ECO:0008006" key="10">
    <source>
        <dbReference type="Google" id="ProtNLM"/>
    </source>
</evidence>